<feature type="compositionally biased region" description="Polar residues" evidence="9">
    <location>
        <begin position="492"/>
        <end position="513"/>
    </location>
</feature>
<keyword evidence="8" id="KW-0965">Cell junction</keyword>
<dbReference type="InterPro" id="IPR021901">
    <property type="entry name" value="CAS_C"/>
</dbReference>
<evidence type="ECO:0000313" key="12">
    <source>
        <dbReference type="EMBL" id="KAG8229217.1"/>
    </source>
</evidence>
<comment type="caution">
    <text evidence="12">The sequence shown here is derived from an EMBL/GenBank/DDBJ whole genome shotgun (WGS) entry which is preliminary data.</text>
</comment>
<evidence type="ECO:0000256" key="8">
    <source>
        <dbReference type="ARBA" id="ARBA00022949"/>
    </source>
</evidence>
<feature type="compositionally biased region" description="Basic and acidic residues" evidence="9">
    <location>
        <begin position="1"/>
        <end position="12"/>
    </location>
</feature>
<dbReference type="PANTHER" id="PTHR10654:SF18">
    <property type="entry name" value="IP17195P"/>
    <property type="match status" value="1"/>
</dbReference>
<keyword evidence="5" id="KW-0963">Cytoplasm</keyword>
<keyword evidence="13" id="KW-1185">Reference proteome</keyword>
<evidence type="ECO:0000256" key="2">
    <source>
        <dbReference type="ARBA" id="ARBA00004496"/>
    </source>
</evidence>
<feature type="region of interest" description="Disordered" evidence="9">
    <location>
        <begin position="489"/>
        <end position="515"/>
    </location>
</feature>
<evidence type="ECO:0000313" key="13">
    <source>
        <dbReference type="Proteomes" id="UP000792457"/>
    </source>
</evidence>
<evidence type="ECO:0000259" key="11">
    <source>
        <dbReference type="Pfam" id="PF12026"/>
    </source>
</evidence>
<feature type="region of interest" description="Disordered" evidence="9">
    <location>
        <begin position="83"/>
        <end position="122"/>
    </location>
</feature>
<comment type="subcellular location">
    <subcellularLocation>
        <location evidence="1">Cell junction</location>
        <location evidence="1">Focal adhesion</location>
    </subcellularLocation>
    <subcellularLocation>
        <location evidence="2">Cytoplasm</location>
    </subcellularLocation>
</comment>
<evidence type="ECO:0000256" key="7">
    <source>
        <dbReference type="ARBA" id="ARBA00022889"/>
    </source>
</evidence>
<accession>A0A8K0K6E6</accession>
<gene>
    <name evidence="12" type="ORF">J437_LFUL008853</name>
</gene>
<evidence type="ECO:0000256" key="9">
    <source>
        <dbReference type="SAM" id="MobiDB-lite"/>
    </source>
</evidence>
<dbReference type="GO" id="GO:0007169">
    <property type="term" value="P:cell surface receptor protein tyrosine kinase signaling pathway"/>
    <property type="evidence" value="ECO:0007669"/>
    <property type="project" value="TreeGrafter"/>
</dbReference>
<evidence type="ECO:0000256" key="1">
    <source>
        <dbReference type="ARBA" id="ARBA00004246"/>
    </source>
</evidence>
<dbReference type="Pfam" id="PF12026">
    <property type="entry name" value="CAS_C"/>
    <property type="match status" value="1"/>
</dbReference>
<dbReference type="EMBL" id="KZ308417">
    <property type="protein sequence ID" value="KAG8229217.1"/>
    <property type="molecule type" value="Genomic_DNA"/>
</dbReference>
<evidence type="ECO:0000259" key="10">
    <source>
        <dbReference type="Pfam" id="PF08824"/>
    </source>
</evidence>
<evidence type="ECO:0000256" key="3">
    <source>
        <dbReference type="ARBA" id="ARBA00007848"/>
    </source>
</evidence>
<dbReference type="GO" id="GO:0007155">
    <property type="term" value="P:cell adhesion"/>
    <property type="evidence" value="ECO:0007669"/>
    <property type="project" value="UniProtKB-KW"/>
</dbReference>
<feature type="region of interest" description="Disordered" evidence="9">
    <location>
        <begin position="142"/>
        <end position="189"/>
    </location>
</feature>
<protein>
    <recommendedName>
        <fullName evidence="14">Breast cancer anti-estrogen resistance protein 1</fullName>
    </recommendedName>
</protein>
<name>A0A8K0K6E6_LADFU</name>
<dbReference type="GO" id="GO:0005925">
    <property type="term" value="C:focal adhesion"/>
    <property type="evidence" value="ECO:0007669"/>
    <property type="project" value="UniProtKB-SubCell"/>
</dbReference>
<dbReference type="CDD" id="cd11564">
    <property type="entry name" value="FAT-like_CAS_C"/>
    <property type="match status" value="1"/>
</dbReference>
<dbReference type="Gene3D" id="1.20.120.830">
    <property type="entry name" value="Serine-rich domain"/>
    <property type="match status" value="1"/>
</dbReference>
<feature type="domain" description="Serine rich protein interaction" evidence="10">
    <location>
        <begin position="266"/>
        <end position="431"/>
    </location>
</feature>
<dbReference type="Gene3D" id="1.20.120.230">
    <property type="entry name" value="Alpha-catenin/vinculin-like"/>
    <property type="match status" value="1"/>
</dbReference>
<dbReference type="FunFam" id="1.20.120.230:FF:000001">
    <property type="entry name" value="Breast cancer anti-estrogen resistance 1"/>
    <property type="match status" value="1"/>
</dbReference>
<dbReference type="Proteomes" id="UP000792457">
    <property type="component" value="Unassembled WGS sequence"/>
</dbReference>
<evidence type="ECO:0000256" key="5">
    <source>
        <dbReference type="ARBA" id="ARBA00022490"/>
    </source>
</evidence>
<feature type="compositionally biased region" description="Low complexity" evidence="9">
    <location>
        <begin position="166"/>
        <end position="189"/>
    </location>
</feature>
<dbReference type="FunFam" id="1.20.120.830:FF:000001">
    <property type="entry name" value="BCAR1 scaffold protein, Cas family member"/>
    <property type="match status" value="1"/>
</dbReference>
<feature type="region of interest" description="Disordered" evidence="9">
    <location>
        <begin position="1"/>
        <end position="65"/>
    </location>
</feature>
<dbReference type="InterPro" id="IPR038319">
    <property type="entry name" value="Serine_rich_sf"/>
</dbReference>
<dbReference type="OrthoDB" id="5983572at2759"/>
<dbReference type="InterPro" id="IPR037362">
    <property type="entry name" value="CAS_fam"/>
</dbReference>
<dbReference type="PANTHER" id="PTHR10654">
    <property type="entry name" value="CAS SCAFFOLDING PROTEIN"/>
    <property type="match status" value="1"/>
</dbReference>
<reference evidence="12" key="1">
    <citation type="submission" date="2013-04" db="EMBL/GenBank/DDBJ databases">
        <authorList>
            <person name="Qu J."/>
            <person name="Murali S.C."/>
            <person name="Bandaranaike D."/>
            <person name="Bellair M."/>
            <person name="Blankenburg K."/>
            <person name="Chao H."/>
            <person name="Dinh H."/>
            <person name="Doddapaneni H."/>
            <person name="Downs B."/>
            <person name="Dugan-Rocha S."/>
            <person name="Elkadiri S."/>
            <person name="Gnanaolivu R.D."/>
            <person name="Hernandez B."/>
            <person name="Javaid M."/>
            <person name="Jayaseelan J.C."/>
            <person name="Lee S."/>
            <person name="Li M."/>
            <person name="Ming W."/>
            <person name="Munidasa M."/>
            <person name="Muniz J."/>
            <person name="Nguyen L."/>
            <person name="Ongeri F."/>
            <person name="Osuji N."/>
            <person name="Pu L.-L."/>
            <person name="Puazo M."/>
            <person name="Qu C."/>
            <person name="Quiroz J."/>
            <person name="Raj R."/>
            <person name="Weissenberger G."/>
            <person name="Xin Y."/>
            <person name="Zou X."/>
            <person name="Han Y."/>
            <person name="Richards S."/>
            <person name="Worley K."/>
            <person name="Muzny D."/>
            <person name="Gibbs R."/>
        </authorList>
    </citation>
    <scope>NUCLEOTIDE SEQUENCE</scope>
    <source>
        <strain evidence="12">Sampled in the wild</strain>
    </source>
</reference>
<dbReference type="GO" id="GO:0005737">
    <property type="term" value="C:cytoplasm"/>
    <property type="evidence" value="ECO:0007669"/>
    <property type="project" value="UniProtKB-SubCell"/>
</dbReference>
<dbReference type="Pfam" id="PF08824">
    <property type="entry name" value="Serine_rich"/>
    <property type="match status" value="1"/>
</dbReference>
<feature type="region of interest" description="Disordered" evidence="9">
    <location>
        <begin position="377"/>
        <end position="398"/>
    </location>
</feature>
<evidence type="ECO:0008006" key="14">
    <source>
        <dbReference type="Google" id="ProtNLM"/>
    </source>
</evidence>
<keyword evidence="6" id="KW-0597">Phosphoprotein</keyword>
<keyword evidence="7" id="KW-0130">Cell adhesion</keyword>
<comment type="similarity">
    <text evidence="3">Belongs to the CAS family.</text>
</comment>
<reference evidence="12" key="2">
    <citation type="submission" date="2017-10" db="EMBL/GenBank/DDBJ databases">
        <title>Ladona fulva Genome sequencing and assembly.</title>
        <authorList>
            <person name="Murali S."/>
            <person name="Richards S."/>
            <person name="Bandaranaike D."/>
            <person name="Bellair M."/>
            <person name="Blankenburg K."/>
            <person name="Chao H."/>
            <person name="Dinh H."/>
            <person name="Doddapaneni H."/>
            <person name="Dugan-Rocha S."/>
            <person name="Elkadiri S."/>
            <person name="Gnanaolivu R."/>
            <person name="Hernandez B."/>
            <person name="Skinner E."/>
            <person name="Javaid M."/>
            <person name="Lee S."/>
            <person name="Li M."/>
            <person name="Ming W."/>
            <person name="Munidasa M."/>
            <person name="Muniz J."/>
            <person name="Nguyen L."/>
            <person name="Hughes D."/>
            <person name="Osuji N."/>
            <person name="Pu L.-L."/>
            <person name="Puazo M."/>
            <person name="Qu C."/>
            <person name="Quiroz J."/>
            <person name="Raj R."/>
            <person name="Weissenberger G."/>
            <person name="Xin Y."/>
            <person name="Zou X."/>
            <person name="Han Y."/>
            <person name="Worley K."/>
            <person name="Muzny D."/>
            <person name="Gibbs R."/>
        </authorList>
    </citation>
    <scope>NUCLEOTIDE SEQUENCE</scope>
    <source>
        <strain evidence="12">Sampled in the wild</strain>
    </source>
</reference>
<organism evidence="12 13">
    <name type="scientific">Ladona fulva</name>
    <name type="common">Scarce chaser dragonfly</name>
    <name type="synonym">Libellula fulva</name>
    <dbReference type="NCBI Taxonomy" id="123851"/>
    <lineage>
        <taxon>Eukaryota</taxon>
        <taxon>Metazoa</taxon>
        <taxon>Ecdysozoa</taxon>
        <taxon>Arthropoda</taxon>
        <taxon>Hexapoda</taxon>
        <taxon>Insecta</taxon>
        <taxon>Pterygota</taxon>
        <taxon>Palaeoptera</taxon>
        <taxon>Odonata</taxon>
        <taxon>Epiprocta</taxon>
        <taxon>Anisoptera</taxon>
        <taxon>Libelluloidea</taxon>
        <taxon>Libellulidae</taxon>
        <taxon>Ladona</taxon>
    </lineage>
</organism>
<dbReference type="InterPro" id="IPR014928">
    <property type="entry name" value="Serine_rich_dom"/>
</dbReference>
<dbReference type="GO" id="GO:0016477">
    <property type="term" value="P:cell migration"/>
    <property type="evidence" value="ECO:0007669"/>
    <property type="project" value="TreeGrafter"/>
</dbReference>
<feature type="compositionally biased region" description="Low complexity" evidence="9">
    <location>
        <begin position="142"/>
        <end position="153"/>
    </location>
</feature>
<dbReference type="AlphaFoldDB" id="A0A8K0K6E6"/>
<keyword evidence="4" id="KW-0728">SH3 domain</keyword>
<evidence type="ECO:0000256" key="4">
    <source>
        <dbReference type="ARBA" id="ARBA00022443"/>
    </source>
</evidence>
<dbReference type="GO" id="GO:0005886">
    <property type="term" value="C:plasma membrane"/>
    <property type="evidence" value="ECO:0007669"/>
    <property type="project" value="TreeGrafter"/>
</dbReference>
<feature type="domain" description="CAS family C-terminal" evidence="11">
    <location>
        <begin position="441"/>
        <end position="644"/>
    </location>
</feature>
<evidence type="ECO:0000256" key="6">
    <source>
        <dbReference type="ARBA" id="ARBA00022553"/>
    </source>
</evidence>
<proteinExistence type="inferred from homology"/>
<sequence>MKEGRDSTEIRRRVSLRHAAERMQITNPTTYAAVRREPVRRRYPSPRPPSGDSVDGASTSALDSYDVPRPATSIIANYDVPRSWRHPNMHQTPLATPTPPSSTPDRRDSLGSGGGDSYDVPRPHNQAAVILQQTTTQLQALQIQQQQQQPQEQQEYDVPTNRLTPSSSASSLMTADSFSSSNRSSLECSEQQRRRFGGTFPAADSHYDVPRPLPVTPVPPETSSPASLASFYDAPPPRQIIEENNMNKSNNESPMIDPKKQYVLPLELGAALETLARLQEEALTSITRLLAFVSPKWRTRQKMEERAVELSLAASRVAAALKDLLAFADAALGNAAKAADPGLAPKLKILVRALRDAEQVVREANAALTTGGWSPAFLARSEDDSPGDGPTTVTPPPDALDRLIAAARTLTEDVRRIGSFIQGNGTLLFQRTAPSTNPPTQSEWLEDYDYVNLESKESVAKQNAEIREALPDALRKSYDQLVREAEEAAIGRTSQTGDQIHSIPSKNGTSNGQEALHPDDLRVLQFYAPQSVEHVNYLTRAIDAFLLTVEHNQPPKVFLAHGKFVVLSAHKLVSIGDSVHRGVTTEMLRNRVLDCANALSKALEATVQKTKRAAMHFPSVSAVQEMVDSVVDVSHLARDLKVTLVTAATGMPLAAH</sequence>